<dbReference type="GO" id="GO:0000796">
    <property type="term" value="C:condensin complex"/>
    <property type="evidence" value="ECO:0007669"/>
    <property type="project" value="TreeGrafter"/>
</dbReference>
<comment type="caution">
    <text evidence="4">The sequence shown here is derived from an EMBL/GenBank/DDBJ whole genome shotgun (WGS) entry which is preliminary data.</text>
</comment>
<evidence type="ECO:0000313" key="5">
    <source>
        <dbReference type="Proteomes" id="UP001163046"/>
    </source>
</evidence>
<dbReference type="PANTHER" id="PTHR14324:SF3">
    <property type="entry name" value="CONDENSIN-2 COMPLEX SUBUNIT H2"/>
    <property type="match status" value="1"/>
</dbReference>
<dbReference type="EMBL" id="MU826830">
    <property type="protein sequence ID" value="KAJ7373723.1"/>
    <property type="molecule type" value="Genomic_DNA"/>
</dbReference>
<evidence type="ECO:0000259" key="2">
    <source>
        <dbReference type="Pfam" id="PF06278"/>
    </source>
</evidence>
<dbReference type="InterPro" id="IPR009378">
    <property type="entry name" value="H2_N"/>
</dbReference>
<gene>
    <name evidence="4" type="primary">NCAPH2</name>
    <name evidence="4" type="ORF">OS493_011332</name>
</gene>
<feature type="domain" description="Condensin II complex subunit H2 middle" evidence="3">
    <location>
        <begin position="155"/>
        <end position="226"/>
    </location>
</feature>
<accession>A0A9X0CTL5</accession>
<evidence type="ECO:0000313" key="4">
    <source>
        <dbReference type="EMBL" id="KAJ7373723.1"/>
    </source>
</evidence>
<evidence type="ECO:0000259" key="3">
    <source>
        <dbReference type="Pfam" id="PF16869"/>
    </source>
</evidence>
<name>A0A9X0CTL5_9CNID</name>
<protein>
    <submittedName>
        <fullName evidence="4">Condensin-2 complex subunit H2</fullName>
    </submittedName>
</protein>
<feature type="non-terminal residue" evidence="4">
    <location>
        <position position="243"/>
    </location>
</feature>
<dbReference type="GO" id="GO:0051306">
    <property type="term" value="P:mitotic sister chromatid separation"/>
    <property type="evidence" value="ECO:0007669"/>
    <property type="project" value="TreeGrafter"/>
</dbReference>
<dbReference type="Pfam" id="PF16869">
    <property type="entry name" value="CNDH2_M"/>
    <property type="match status" value="1"/>
</dbReference>
<dbReference type="GO" id="GO:0005634">
    <property type="term" value="C:nucleus"/>
    <property type="evidence" value="ECO:0007669"/>
    <property type="project" value="TreeGrafter"/>
</dbReference>
<dbReference type="InterPro" id="IPR031739">
    <property type="entry name" value="Ncaph2"/>
</dbReference>
<sequence>MPAQATSSNSSDVACRYTHLLQPIRDLTKNWDIDVAAQLEEYLAEIERIKITFDGGRTTMNFAEAALVIQGSACVYSKKVEYLYTLVYQTLDLIASKKRLQQAASVDDQGQDNDASFRDDAAEFLLLDDIKEAKNIDLKEDEDDSRREGSQIVPRTPLALIPLGERDKQDVLLSRTGEILGSRNDFKMNTCTVHASGTLLLDLTHLSLLDGSFKRLMTSTPSAMQDPQPGTETSNQVEAMNIP</sequence>
<organism evidence="4 5">
    <name type="scientific">Desmophyllum pertusum</name>
    <dbReference type="NCBI Taxonomy" id="174260"/>
    <lineage>
        <taxon>Eukaryota</taxon>
        <taxon>Metazoa</taxon>
        <taxon>Cnidaria</taxon>
        <taxon>Anthozoa</taxon>
        <taxon>Hexacorallia</taxon>
        <taxon>Scleractinia</taxon>
        <taxon>Caryophylliina</taxon>
        <taxon>Caryophylliidae</taxon>
        <taxon>Desmophyllum</taxon>
    </lineage>
</organism>
<dbReference type="GO" id="GO:0010032">
    <property type="term" value="P:meiotic chromosome condensation"/>
    <property type="evidence" value="ECO:0007669"/>
    <property type="project" value="TreeGrafter"/>
</dbReference>
<feature type="domain" description="Condensin II complex subunit H2 N-terminal" evidence="2">
    <location>
        <begin position="16"/>
        <end position="131"/>
    </location>
</feature>
<reference evidence="4" key="1">
    <citation type="submission" date="2023-01" db="EMBL/GenBank/DDBJ databases">
        <title>Genome assembly of the deep-sea coral Lophelia pertusa.</title>
        <authorList>
            <person name="Herrera S."/>
            <person name="Cordes E."/>
        </authorList>
    </citation>
    <scope>NUCLEOTIDE SEQUENCE</scope>
    <source>
        <strain evidence="4">USNM1676648</strain>
        <tissue evidence="4">Polyp</tissue>
    </source>
</reference>
<dbReference type="GO" id="GO:0003682">
    <property type="term" value="F:chromatin binding"/>
    <property type="evidence" value="ECO:0007669"/>
    <property type="project" value="TreeGrafter"/>
</dbReference>
<evidence type="ECO:0000256" key="1">
    <source>
        <dbReference type="SAM" id="MobiDB-lite"/>
    </source>
</evidence>
<dbReference type="AlphaFoldDB" id="A0A9X0CTL5"/>
<dbReference type="Proteomes" id="UP001163046">
    <property type="component" value="Unassembled WGS sequence"/>
</dbReference>
<keyword evidence="5" id="KW-1185">Reference proteome</keyword>
<proteinExistence type="predicted"/>
<dbReference type="PANTHER" id="PTHR14324">
    <property type="entry name" value="CONDENSIN-2 COMPLEX SUBUNIT H2"/>
    <property type="match status" value="1"/>
</dbReference>
<dbReference type="Pfam" id="PF06278">
    <property type="entry name" value="CNDH2_N"/>
    <property type="match status" value="1"/>
</dbReference>
<dbReference type="OrthoDB" id="10038475at2759"/>
<dbReference type="InterPro" id="IPR031719">
    <property type="entry name" value="H2_M"/>
</dbReference>
<feature type="region of interest" description="Disordered" evidence="1">
    <location>
        <begin position="219"/>
        <end position="243"/>
    </location>
</feature>